<evidence type="ECO:0000313" key="5">
    <source>
        <dbReference type="Proteomes" id="UP001606099"/>
    </source>
</evidence>
<evidence type="ECO:0000313" key="4">
    <source>
        <dbReference type="EMBL" id="MFG6447006.1"/>
    </source>
</evidence>
<dbReference type="InterPro" id="IPR023616">
    <property type="entry name" value="Cyt_c_oxase-like_su1_dom"/>
</dbReference>
<feature type="transmembrane region" description="Helical" evidence="2">
    <location>
        <begin position="488"/>
        <end position="508"/>
    </location>
</feature>
<keyword evidence="1" id="KW-0249">Electron transport</keyword>
<feature type="transmembrane region" description="Helical" evidence="2">
    <location>
        <begin position="159"/>
        <end position="181"/>
    </location>
</feature>
<keyword evidence="1" id="KW-0813">Transport</keyword>
<dbReference type="PANTHER" id="PTHR10422">
    <property type="entry name" value="CYTOCHROME C OXIDASE SUBUNIT 1"/>
    <property type="match status" value="1"/>
</dbReference>
<sequence>MDSTLALLFGSFVLSLLGLLAFVGSMRHGLLVENPRGAGVIFEPGEQGHVDDPLAAQRPHAVADLHERLRADRSSAMPVFMLILAACFWLLLGTGAGLVASLKLHMPDWLVAQPWLSFGRIRTVHLNAVIYGWSSNACLAVVVWLLPRLLRTPLVGSHWVTLGAGVFNAGVAAGIGAIAAGVSDGMEFLEIPWQIGIFLVVGLLLIVASVLRTLVRRRTEHLYVSAWYFISGLLWISLLYVVAKIPNLHTGVQQATMNWWFGHNALGLWFTPVSVGAIYYFLPKIIGRPVQSYNLSLLGFWTLAFFYGQVGGHHLIGGPVPGWLTSLSIVQSIMMIVPVVAFSVNQIGTMKGHWHVLRRSPTLRFMAFGALMYMLSSLEGSLEALRSVNTVTHFTHFTVAHAHLGMYGFVSMVMFGAFYYMLPRVLSRDWPRPGLVTVHFVLASAGILLYVVALSIGGWLQGLAMLDAARPFVESVTLTQPYLQARSVAGVLLTLSHLVFVWHVLLLLGRRPEPATPPATPVAPAAGATHAH</sequence>
<gene>
    <name evidence="4" type="ORF">ACG0Z6_01980</name>
</gene>
<comment type="caution">
    <text evidence="4">The sequence shown here is derived from an EMBL/GenBank/DDBJ whole genome shotgun (WGS) entry which is preliminary data.</text>
</comment>
<dbReference type="SUPFAM" id="SSF81442">
    <property type="entry name" value="Cytochrome c oxidase subunit I-like"/>
    <property type="match status" value="1"/>
</dbReference>
<organism evidence="4 5">
    <name type="scientific">Roseateles rivi</name>
    <dbReference type="NCBI Taxonomy" id="3299028"/>
    <lineage>
        <taxon>Bacteria</taxon>
        <taxon>Pseudomonadati</taxon>
        <taxon>Pseudomonadota</taxon>
        <taxon>Betaproteobacteria</taxon>
        <taxon>Burkholderiales</taxon>
        <taxon>Sphaerotilaceae</taxon>
        <taxon>Roseateles</taxon>
    </lineage>
</organism>
<feature type="transmembrane region" description="Helical" evidence="2">
    <location>
        <begin position="6"/>
        <end position="26"/>
    </location>
</feature>
<evidence type="ECO:0000256" key="2">
    <source>
        <dbReference type="SAM" id="Phobius"/>
    </source>
</evidence>
<feature type="transmembrane region" description="Helical" evidence="2">
    <location>
        <begin position="79"/>
        <end position="104"/>
    </location>
</feature>
<keyword evidence="2" id="KW-0812">Transmembrane</keyword>
<keyword evidence="2" id="KW-0472">Membrane</keyword>
<evidence type="ECO:0000256" key="1">
    <source>
        <dbReference type="ARBA" id="ARBA00022660"/>
    </source>
</evidence>
<keyword evidence="5" id="KW-1185">Reference proteome</keyword>
<accession>A0ABW7FRP6</accession>
<feature type="transmembrane region" description="Helical" evidence="2">
    <location>
        <begin position="402"/>
        <end position="422"/>
    </location>
</feature>
<feature type="transmembrane region" description="Helical" evidence="2">
    <location>
        <begin position="365"/>
        <end position="382"/>
    </location>
</feature>
<dbReference type="PANTHER" id="PTHR10422:SF29">
    <property type="entry name" value="CYTOCHROME C OXIDASE SUBUNIT 1 HOMOLOG, BACTEROID"/>
    <property type="match status" value="1"/>
</dbReference>
<dbReference type="PROSITE" id="PS50855">
    <property type="entry name" value="COX1"/>
    <property type="match status" value="1"/>
</dbReference>
<reference evidence="4 5" key="1">
    <citation type="submission" date="2024-08" db="EMBL/GenBank/DDBJ databases">
        <authorList>
            <person name="Lu H."/>
        </authorList>
    </citation>
    <scope>NUCLEOTIDE SEQUENCE [LARGE SCALE GENOMIC DNA]</scope>
    <source>
        <strain evidence="4 5">BYS180W</strain>
    </source>
</reference>
<dbReference type="Proteomes" id="UP001606099">
    <property type="component" value="Unassembled WGS sequence"/>
</dbReference>
<keyword evidence="2" id="KW-1133">Transmembrane helix</keyword>
<keyword evidence="1" id="KW-0679">Respiratory chain</keyword>
<dbReference type="EMBL" id="JBIGHZ010000001">
    <property type="protein sequence ID" value="MFG6447006.1"/>
    <property type="molecule type" value="Genomic_DNA"/>
</dbReference>
<feature type="transmembrane region" description="Helical" evidence="2">
    <location>
        <begin position="322"/>
        <end position="344"/>
    </location>
</feature>
<dbReference type="InterPro" id="IPR000883">
    <property type="entry name" value="Cyt_C_Oxase_1"/>
</dbReference>
<feature type="transmembrane region" description="Helical" evidence="2">
    <location>
        <begin position="222"/>
        <end position="243"/>
    </location>
</feature>
<feature type="transmembrane region" description="Helical" evidence="2">
    <location>
        <begin position="434"/>
        <end position="460"/>
    </location>
</feature>
<feature type="transmembrane region" description="Helical" evidence="2">
    <location>
        <begin position="193"/>
        <end position="215"/>
    </location>
</feature>
<feature type="transmembrane region" description="Helical" evidence="2">
    <location>
        <begin position="294"/>
        <end position="316"/>
    </location>
</feature>
<proteinExistence type="predicted"/>
<dbReference type="Pfam" id="PF00115">
    <property type="entry name" value="COX1"/>
    <property type="match status" value="1"/>
</dbReference>
<feature type="domain" description="Cytochrome oxidase subunit I profile" evidence="3">
    <location>
        <begin position="259"/>
        <end position="532"/>
    </location>
</feature>
<feature type="transmembrane region" description="Helical" evidence="2">
    <location>
        <begin position="124"/>
        <end position="147"/>
    </location>
</feature>
<dbReference type="RefSeq" id="WP_394458354.1">
    <property type="nucleotide sequence ID" value="NZ_JBIGHZ010000001.1"/>
</dbReference>
<name>A0ABW7FRP6_9BURK</name>
<protein>
    <submittedName>
        <fullName evidence="4">Cbb3-type cytochrome c oxidase subunit I</fullName>
    </submittedName>
</protein>
<dbReference type="InterPro" id="IPR036927">
    <property type="entry name" value="Cyt_c_oxase-like_su1_sf"/>
</dbReference>
<feature type="transmembrane region" description="Helical" evidence="2">
    <location>
        <begin position="263"/>
        <end position="282"/>
    </location>
</feature>
<dbReference type="Gene3D" id="1.20.210.10">
    <property type="entry name" value="Cytochrome c oxidase-like, subunit I domain"/>
    <property type="match status" value="1"/>
</dbReference>
<evidence type="ECO:0000259" key="3">
    <source>
        <dbReference type="PROSITE" id="PS50855"/>
    </source>
</evidence>